<name>A0AAE3R535_9BACT</name>
<reference evidence="1" key="1">
    <citation type="submission" date="2023-05" db="EMBL/GenBank/DDBJ databases">
        <authorList>
            <person name="Zhang X."/>
        </authorList>
    </citation>
    <scope>NUCLEOTIDE SEQUENCE</scope>
    <source>
        <strain evidence="1">BD1B2-1</strain>
    </source>
</reference>
<comment type="caution">
    <text evidence="1">The sequence shown here is derived from an EMBL/GenBank/DDBJ whole genome shotgun (WGS) entry which is preliminary data.</text>
</comment>
<proteinExistence type="predicted"/>
<evidence type="ECO:0000313" key="2">
    <source>
        <dbReference type="Proteomes" id="UP001232063"/>
    </source>
</evidence>
<dbReference type="Proteomes" id="UP001232063">
    <property type="component" value="Unassembled WGS sequence"/>
</dbReference>
<organism evidence="1 2">
    <name type="scientific">Xanthocytophaga agilis</name>
    <dbReference type="NCBI Taxonomy" id="3048010"/>
    <lineage>
        <taxon>Bacteria</taxon>
        <taxon>Pseudomonadati</taxon>
        <taxon>Bacteroidota</taxon>
        <taxon>Cytophagia</taxon>
        <taxon>Cytophagales</taxon>
        <taxon>Rhodocytophagaceae</taxon>
        <taxon>Xanthocytophaga</taxon>
    </lineage>
</organism>
<gene>
    <name evidence="1" type="ORF">QNI22_09980</name>
</gene>
<dbReference type="AlphaFoldDB" id="A0AAE3R535"/>
<evidence type="ECO:0000313" key="1">
    <source>
        <dbReference type="EMBL" id="MDJ1500978.1"/>
    </source>
</evidence>
<accession>A0AAE3R535</accession>
<sequence>MKQLNTPYFYILFTYPNKESFTSLQQIFAQLQYTKSLTDKINFPEDDEDESKDREIIIPFVDWNNYLAPSAKQWFTNTFDFQSEEGKVYLRLRDLTSVAIRSYNTFFIPPGNWSLESVIESILACEYTLVALEQLETTKGVLYYDPWGAPFGGVESLWQLIWAFDCQLVYDFYLGGVPSAKESTWNYDLAKQLVEQNRGLSN</sequence>
<dbReference type="RefSeq" id="WP_314510474.1">
    <property type="nucleotide sequence ID" value="NZ_JASJOU010000002.1"/>
</dbReference>
<keyword evidence="2" id="KW-1185">Reference proteome</keyword>
<dbReference type="EMBL" id="JASJOU010000002">
    <property type="protein sequence ID" value="MDJ1500978.1"/>
    <property type="molecule type" value="Genomic_DNA"/>
</dbReference>
<protein>
    <submittedName>
        <fullName evidence="1">Uncharacterized protein</fullName>
    </submittedName>
</protein>